<sequence length="318" mass="33902">MKRPPFGAAFSFSQALLHRAAFWYKGTLHQQRSLQMKIGFMGLGIMGAPMCRNILARGHELTVFNRTASKAEPLREAGAVVAATPAELAEASDVVVTMVTDHGAVDGLLFGGKGALRALRGKTFVNMSTVLPEYSRLLAHRLEENGTRFVDAPVSGSSTAAEKAGLIILAGGDLELVDSLEPLFGAVGCKTVHCGETGQGSMMKLANNLVLSVMLQGVAEGMRFGIEGNLDRETIMEVLLSGPMASQLLEFKKTMLVQSEFPAQFPLKDMAKDVNLIAETTGNLPLEFPCATAAGIQFNHAVSLGFGEEDCAAIFKLL</sequence>
<dbReference type="GO" id="GO:0051287">
    <property type="term" value="F:NAD binding"/>
    <property type="evidence" value="ECO:0007669"/>
    <property type="project" value="InterPro"/>
</dbReference>
<feature type="active site" evidence="3">
    <location>
        <position position="204"/>
    </location>
</feature>
<dbReference type="Gene3D" id="1.10.1040.10">
    <property type="entry name" value="N-(1-d-carboxylethyl)-l-norvaline Dehydrogenase, domain 2"/>
    <property type="match status" value="1"/>
</dbReference>
<dbReference type="InterPro" id="IPR029154">
    <property type="entry name" value="HIBADH-like_NADP-bd"/>
</dbReference>
<feature type="domain" description="6-phosphogluconate dehydrogenase NADP-binding" evidence="4">
    <location>
        <begin position="37"/>
        <end position="195"/>
    </location>
</feature>
<dbReference type="Gene3D" id="3.40.50.720">
    <property type="entry name" value="NAD(P)-binding Rossmann-like Domain"/>
    <property type="match status" value="1"/>
</dbReference>
<proteinExistence type="predicted"/>
<dbReference type="GO" id="GO:0050661">
    <property type="term" value="F:NADP binding"/>
    <property type="evidence" value="ECO:0007669"/>
    <property type="project" value="InterPro"/>
</dbReference>
<dbReference type="Proteomes" id="UP000438699">
    <property type="component" value="Unassembled WGS sequence"/>
</dbReference>
<evidence type="ECO:0000256" key="3">
    <source>
        <dbReference type="PIRSR" id="PIRSR000103-1"/>
    </source>
</evidence>
<gene>
    <name evidence="6" type="ORF">F8A88_01660</name>
</gene>
<dbReference type="InterPro" id="IPR008927">
    <property type="entry name" value="6-PGluconate_DH-like_C_sf"/>
</dbReference>
<dbReference type="InterPro" id="IPR015815">
    <property type="entry name" value="HIBADH-related"/>
</dbReference>
<evidence type="ECO:0000259" key="4">
    <source>
        <dbReference type="Pfam" id="PF03446"/>
    </source>
</evidence>
<name>A0A6N6N5J0_9BACT</name>
<reference evidence="6 7" key="1">
    <citation type="journal article" date="2017" name="Int. J. Syst. Evol. Microbiol.">
        <title>Desulfovibrio senegalensis sp. nov., a mesophilic sulfate reducer isolated from marine sediment.</title>
        <authorList>
            <person name="Thioye A."/>
            <person name="Gam Z.B.A."/>
            <person name="Mbengue M."/>
            <person name="Cayol J.L."/>
            <person name="Joseph-Bartoli M."/>
            <person name="Toure-Kane C."/>
            <person name="Labat M."/>
        </authorList>
    </citation>
    <scope>NUCLEOTIDE SEQUENCE [LARGE SCALE GENOMIC DNA]</scope>
    <source>
        <strain evidence="6 7">DSM 101509</strain>
    </source>
</reference>
<dbReference type="PANTHER" id="PTHR43580:SF2">
    <property type="entry name" value="CYTOKINE-LIKE NUCLEAR FACTOR N-PAC"/>
    <property type="match status" value="1"/>
</dbReference>
<dbReference type="Pfam" id="PF14833">
    <property type="entry name" value="NAD_binding_11"/>
    <property type="match status" value="1"/>
</dbReference>
<evidence type="ECO:0000256" key="2">
    <source>
        <dbReference type="ARBA" id="ARBA00023027"/>
    </source>
</evidence>
<evidence type="ECO:0000313" key="6">
    <source>
        <dbReference type="EMBL" id="KAB1443001.1"/>
    </source>
</evidence>
<dbReference type="InterPro" id="IPR036291">
    <property type="entry name" value="NAD(P)-bd_dom_sf"/>
</dbReference>
<keyword evidence="1" id="KW-0560">Oxidoreductase</keyword>
<evidence type="ECO:0000313" key="7">
    <source>
        <dbReference type="Proteomes" id="UP000438699"/>
    </source>
</evidence>
<accession>A0A6N6N5J0</accession>
<dbReference type="InterPro" id="IPR006115">
    <property type="entry name" value="6PGDH_NADP-bd"/>
</dbReference>
<keyword evidence="7" id="KW-1185">Reference proteome</keyword>
<dbReference type="SUPFAM" id="SSF48179">
    <property type="entry name" value="6-phosphogluconate dehydrogenase C-terminal domain-like"/>
    <property type="match status" value="1"/>
</dbReference>
<dbReference type="InterPro" id="IPR013328">
    <property type="entry name" value="6PGD_dom2"/>
</dbReference>
<organism evidence="6 7">
    <name type="scientific">Pseudodesulfovibrio senegalensis</name>
    <dbReference type="NCBI Taxonomy" id="1721087"/>
    <lineage>
        <taxon>Bacteria</taxon>
        <taxon>Pseudomonadati</taxon>
        <taxon>Thermodesulfobacteriota</taxon>
        <taxon>Desulfovibrionia</taxon>
        <taxon>Desulfovibrionales</taxon>
        <taxon>Desulfovibrionaceae</taxon>
    </lineage>
</organism>
<dbReference type="PIRSF" id="PIRSF000103">
    <property type="entry name" value="HIBADH"/>
    <property type="match status" value="1"/>
</dbReference>
<dbReference type="GO" id="GO:0016491">
    <property type="term" value="F:oxidoreductase activity"/>
    <property type="evidence" value="ECO:0007669"/>
    <property type="project" value="UniProtKB-KW"/>
</dbReference>
<dbReference type="AlphaFoldDB" id="A0A6N6N5J0"/>
<protein>
    <submittedName>
        <fullName evidence="6">NAD(P)-dependent oxidoreductase</fullName>
    </submittedName>
</protein>
<evidence type="ECO:0000259" key="5">
    <source>
        <dbReference type="Pfam" id="PF14833"/>
    </source>
</evidence>
<feature type="domain" description="3-hydroxyisobutyrate dehydrogenase-like NAD-binding" evidence="5">
    <location>
        <begin position="198"/>
        <end position="318"/>
    </location>
</feature>
<dbReference type="EMBL" id="WAIE01000001">
    <property type="protein sequence ID" value="KAB1443001.1"/>
    <property type="molecule type" value="Genomic_DNA"/>
</dbReference>
<evidence type="ECO:0000256" key="1">
    <source>
        <dbReference type="ARBA" id="ARBA00023002"/>
    </source>
</evidence>
<keyword evidence="2" id="KW-0520">NAD</keyword>
<dbReference type="PANTHER" id="PTHR43580">
    <property type="entry name" value="OXIDOREDUCTASE GLYR1-RELATED"/>
    <property type="match status" value="1"/>
</dbReference>
<dbReference type="InterPro" id="IPR051265">
    <property type="entry name" value="HIBADH-related_NP60_sf"/>
</dbReference>
<dbReference type="SUPFAM" id="SSF51735">
    <property type="entry name" value="NAD(P)-binding Rossmann-fold domains"/>
    <property type="match status" value="1"/>
</dbReference>
<dbReference type="Pfam" id="PF03446">
    <property type="entry name" value="NAD_binding_2"/>
    <property type="match status" value="1"/>
</dbReference>
<comment type="caution">
    <text evidence="6">The sequence shown here is derived from an EMBL/GenBank/DDBJ whole genome shotgun (WGS) entry which is preliminary data.</text>
</comment>